<protein>
    <submittedName>
        <fullName evidence="1">Uncharacterized protein</fullName>
    </submittedName>
</protein>
<reference evidence="2" key="1">
    <citation type="journal article" date="2012" name="MBio">
        <title>Comparative genome analysis of Trichophyton rubrum and related dermatophytes reveals candidate genes involved in infection.</title>
        <authorList>
            <person name="Martinez D.A."/>
            <person name="Oliver B.G."/>
            <person name="Graeser Y."/>
            <person name="Goldberg J.M."/>
            <person name="Li W."/>
            <person name="Martinez-Rossi N.M."/>
            <person name="Monod M."/>
            <person name="Shelest E."/>
            <person name="Barton R.C."/>
            <person name="Birch E."/>
            <person name="Brakhage A.A."/>
            <person name="Chen Z."/>
            <person name="Gurr S.J."/>
            <person name="Heiman D."/>
            <person name="Heitman J."/>
            <person name="Kosti I."/>
            <person name="Rossi A."/>
            <person name="Saif S."/>
            <person name="Samalova M."/>
            <person name="Saunders C.W."/>
            <person name="Shea T."/>
            <person name="Summerbell R.C."/>
            <person name="Xu J."/>
            <person name="Young S."/>
            <person name="Zeng Q."/>
            <person name="Birren B.W."/>
            <person name="Cuomo C.A."/>
            <person name="White T.C."/>
        </authorList>
    </citation>
    <scope>NUCLEOTIDE SEQUENCE [LARGE SCALE GENOMIC DNA]</scope>
    <source>
        <strain evidence="2">ATCC MYA-4606 / CBS 127.97</strain>
    </source>
</reference>
<dbReference type="HOGENOM" id="CLU_2308041_0_0_1"/>
<proteinExistence type="predicted"/>
<organism evidence="1 2">
    <name type="scientific">Trichophyton equinum (strain ATCC MYA-4606 / CBS 127.97)</name>
    <name type="common">Horse ringworm fungus</name>
    <dbReference type="NCBI Taxonomy" id="559882"/>
    <lineage>
        <taxon>Eukaryota</taxon>
        <taxon>Fungi</taxon>
        <taxon>Dikarya</taxon>
        <taxon>Ascomycota</taxon>
        <taxon>Pezizomycotina</taxon>
        <taxon>Eurotiomycetes</taxon>
        <taxon>Eurotiomycetidae</taxon>
        <taxon>Onygenales</taxon>
        <taxon>Arthrodermataceae</taxon>
        <taxon>Trichophyton</taxon>
    </lineage>
</organism>
<dbReference type="VEuPathDB" id="FungiDB:TEQG_00624"/>
<dbReference type="Proteomes" id="UP000009169">
    <property type="component" value="Unassembled WGS sequence"/>
</dbReference>
<name>F2PI17_TRIEC</name>
<dbReference type="AlphaFoldDB" id="F2PI17"/>
<evidence type="ECO:0000313" key="2">
    <source>
        <dbReference type="Proteomes" id="UP000009169"/>
    </source>
</evidence>
<evidence type="ECO:0000313" key="1">
    <source>
        <dbReference type="EMBL" id="EGE01579.1"/>
    </source>
</evidence>
<accession>F2PI17</accession>
<sequence length="100" mass="11138">MMNHSRSKSEEWSSQVRAILVDVLCPGYDSSAAFDTYGIQMAILYLLRGYPRPTLVNPSAGKCAVQSCLDSMPPKMLNTIHVLSSRLGYLENQGQSKEQR</sequence>
<keyword evidence="2" id="KW-1185">Reference proteome</keyword>
<gene>
    <name evidence="1" type="ORF">TEQG_00624</name>
</gene>
<dbReference type="EMBL" id="DS995719">
    <property type="protein sequence ID" value="EGE01579.1"/>
    <property type="molecule type" value="Genomic_DNA"/>
</dbReference>